<reference evidence="5" key="1">
    <citation type="journal article" date="2020" name="Fungal Divers.">
        <title>Resolving the Mortierellaceae phylogeny through synthesis of multi-gene phylogenetics and phylogenomics.</title>
        <authorList>
            <person name="Vandepol N."/>
            <person name="Liber J."/>
            <person name="Desiro A."/>
            <person name="Na H."/>
            <person name="Kennedy M."/>
            <person name="Barry K."/>
            <person name="Grigoriev I.V."/>
            <person name="Miller A.N."/>
            <person name="O'Donnell K."/>
            <person name="Stajich J.E."/>
            <person name="Bonito G."/>
        </authorList>
    </citation>
    <scope>NUCLEOTIDE SEQUENCE</scope>
    <source>
        <strain evidence="5">NVP1</strain>
    </source>
</reference>
<dbReference type="Pfam" id="PF21889">
    <property type="entry name" value="TPR1-like_2nd"/>
    <property type="match status" value="1"/>
</dbReference>
<feature type="repeat" description="WD" evidence="3">
    <location>
        <begin position="377"/>
        <end position="401"/>
    </location>
</feature>
<keyword evidence="2" id="KW-0677">Repeat</keyword>
<proteinExistence type="predicted"/>
<dbReference type="Pfam" id="PF00400">
    <property type="entry name" value="WD40"/>
    <property type="match status" value="4"/>
</dbReference>
<dbReference type="InterPro" id="IPR015943">
    <property type="entry name" value="WD40/YVTN_repeat-like_dom_sf"/>
</dbReference>
<evidence type="ECO:0000313" key="6">
    <source>
        <dbReference type="Proteomes" id="UP000696485"/>
    </source>
</evidence>
<evidence type="ECO:0000256" key="3">
    <source>
        <dbReference type="PROSITE-ProRule" id="PRU00221"/>
    </source>
</evidence>
<dbReference type="SUPFAM" id="SSF50978">
    <property type="entry name" value="WD40 repeat-like"/>
    <property type="match status" value="1"/>
</dbReference>
<evidence type="ECO:0000313" key="5">
    <source>
        <dbReference type="EMBL" id="KAF9317363.1"/>
    </source>
</evidence>
<keyword evidence="1 3" id="KW-0853">WD repeat</keyword>
<keyword evidence="6" id="KW-1185">Reference proteome</keyword>
<name>A0A9P5SAT7_9FUNG</name>
<dbReference type="SMART" id="SM00320">
    <property type="entry name" value="WD40"/>
    <property type="match status" value="5"/>
</dbReference>
<comment type="caution">
    <text evidence="5">The sequence shown here is derived from an EMBL/GenBank/DDBJ whole genome shotgun (WGS) entry which is preliminary data.</text>
</comment>
<dbReference type="InterPro" id="IPR006595">
    <property type="entry name" value="CTLH_C"/>
</dbReference>
<gene>
    <name evidence="5" type="ORF">BG006_003394</name>
</gene>
<dbReference type="Gene3D" id="2.130.10.10">
    <property type="entry name" value="YVTN repeat-like/Quinoprotein amine dehydrogenase"/>
    <property type="match status" value="1"/>
</dbReference>
<dbReference type="PROSITE" id="PS50897">
    <property type="entry name" value="CTLH"/>
    <property type="match status" value="1"/>
</dbReference>
<accession>A0A9P5SAT7</accession>
<dbReference type="PANTHER" id="PTHR22838">
    <property type="entry name" value="WD REPEAT PROTEIN 26-RELATED"/>
    <property type="match status" value="1"/>
</dbReference>
<dbReference type="GO" id="GO:0034657">
    <property type="term" value="C:GID complex"/>
    <property type="evidence" value="ECO:0007669"/>
    <property type="project" value="TreeGrafter"/>
</dbReference>
<dbReference type="PROSITE" id="PS50294">
    <property type="entry name" value="WD_REPEATS_REGION"/>
    <property type="match status" value="2"/>
</dbReference>
<dbReference type="PROSITE" id="PS50082">
    <property type="entry name" value="WD_REPEATS_2"/>
    <property type="match status" value="3"/>
</dbReference>
<protein>
    <recommendedName>
        <fullName evidence="4">CTLH domain-containing protein</fullName>
    </recommendedName>
</protein>
<sequence>QAAQTLEAESGYQLESPAVSRFRECVLSGNWTEVEQLTSQLNLDVNHGIASVKFLIREQKFLELLEAQQIKSALVVLRSELTPLNQNMDRVHALTSYMMISSPEDLRQRAGWDGVEGQSRQKLLTSLQKLISPSMMVPENRLENMLQQAVELQVNNCLYHDIRDETRSLYSDHVCDKTGIPSITRKVLEEHTNEVWYVSFSHDGRFLASASADSRIIIWNVQTETLLKSFQKHSETINCLAWLPEGDRFVSGCEKKMLLMNAQGDVRYTWPFPVRDVAVSPDGRTLIAMGGTIIRIISLDDMSELNKLEESHSITAISLSRDGRYLLANTTAKPAHPPQQREIHLWNLEEGRIERRYVGHKQGRYIIRSCFGGWGDRFVISGSEDSTIYIWHRDNGNLVQTLEGHTRPVTCVAWSPIHPTMLVSASDDNTIRM</sequence>
<dbReference type="InterPro" id="IPR051350">
    <property type="entry name" value="WD_repeat-ST_regulator"/>
</dbReference>
<dbReference type="InterPro" id="IPR019775">
    <property type="entry name" value="WD40_repeat_CS"/>
</dbReference>
<dbReference type="InterPro" id="IPR036322">
    <property type="entry name" value="WD40_repeat_dom_sf"/>
</dbReference>
<dbReference type="CDD" id="cd00200">
    <property type="entry name" value="WD40"/>
    <property type="match status" value="1"/>
</dbReference>
<dbReference type="AlphaFoldDB" id="A0A9P5SAT7"/>
<dbReference type="SMART" id="SM00668">
    <property type="entry name" value="CTLH"/>
    <property type="match status" value="1"/>
</dbReference>
<evidence type="ECO:0000256" key="1">
    <source>
        <dbReference type="ARBA" id="ARBA00022574"/>
    </source>
</evidence>
<feature type="domain" description="CTLH" evidence="4">
    <location>
        <begin position="21"/>
        <end position="72"/>
    </location>
</feature>
<evidence type="ECO:0000259" key="4">
    <source>
        <dbReference type="PROSITE" id="PS50897"/>
    </source>
</evidence>
<dbReference type="PANTHER" id="PTHR22838:SF0">
    <property type="entry name" value="WD REPEAT-CONTAINING PROTEIN 26"/>
    <property type="match status" value="1"/>
</dbReference>
<organism evidence="5 6">
    <name type="scientific">Podila minutissima</name>
    <dbReference type="NCBI Taxonomy" id="64525"/>
    <lineage>
        <taxon>Eukaryota</taxon>
        <taxon>Fungi</taxon>
        <taxon>Fungi incertae sedis</taxon>
        <taxon>Mucoromycota</taxon>
        <taxon>Mortierellomycotina</taxon>
        <taxon>Mortierellomycetes</taxon>
        <taxon>Mortierellales</taxon>
        <taxon>Mortierellaceae</taxon>
        <taxon>Podila</taxon>
    </lineage>
</organism>
<feature type="non-terminal residue" evidence="5">
    <location>
        <position position="433"/>
    </location>
</feature>
<feature type="repeat" description="WD" evidence="3">
    <location>
        <begin position="402"/>
        <end position="433"/>
    </location>
</feature>
<dbReference type="GO" id="GO:0043161">
    <property type="term" value="P:proteasome-mediated ubiquitin-dependent protein catabolic process"/>
    <property type="evidence" value="ECO:0007669"/>
    <property type="project" value="TreeGrafter"/>
</dbReference>
<dbReference type="PROSITE" id="PS00678">
    <property type="entry name" value="WD_REPEATS_1"/>
    <property type="match status" value="1"/>
</dbReference>
<dbReference type="InterPro" id="IPR001680">
    <property type="entry name" value="WD40_rpt"/>
</dbReference>
<feature type="repeat" description="WD" evidence="3">
    <location>
        <begin position="188"/>
        <end position="229"/>
    </location>
</feature>
<evidence type="ECO:0000256" key="2">
    <source>
        <dbReference type="ARBA" id="ARBA00022737"/>
    </source>
</evidence>
<dbReference type="Proteomes" id="UP000696485">
    <property type="component" value="Unassembled WGS sequence"/>
</dbReference>
<dbReference type="InterPro" id="IPR054080">
    <property type="entry name" value="TPR1-like_2nd"/>
</dbReference>
<dbReference type="EMBL" id="JAAAUY010001921">
    <property type="protein sequence ID" value="KAF9317363.1"/>
    <property type="molecule type" value="Genomic_DNA"/>
</dbReference>